<dbReference type="Pfam" id="PF13450">
    <property type="entry name" value="NAD_binding_8"/>
    <property type="match status" value="1"/>
</dbReference>
<dbReference type="PRINTS" id="PR00368">
    <property type="entry name" value="FADPNR"/>
</dbReference>
<organism evidence="1 2">
    <name type="scientific">Streptosporangium brasiliense</name>
    <dbReference type="NCBI Taxonomy" id="47480"/>
    <lineage>
        <taxon>Bacteria</taxon>
        <taxon>Bacillati</taxon>
        <taxon>Actinomycetota</taxon>
        <taxon>Actinomycetes</taxon>
        <taxon>Streptosporangiales</taxon>
        <taxon>Streptosporangiaceae</taxon>
        <taxon>Streptosporangium</taxon>
    </lineage>
</organism>
<accession>A0ABT9R258</accession>
<dbReference type="EMBL" id="JAUSRB010000002">
    <property type="protein sequence ID" value="MDP9863288.1"/>
    <property type="molecule type" value="Genomic_DNA"/>
</dbReference>
<evidence type="ECO:0000313" key="1">
    <source>
        <dbReference type="EMBL" id="MDP9863288.1"/>
    </source>
</evidence>
<protein>
    <submittedName>
        <fullName evidence="1">Phytoene dehydrogenase-like protein</fullName>
    </submittedName>
</protein>
<dbReference type="PANTHER" id="PTHR43734:SF1">
    <property type="entry name" value="PHYTOENE DESATURASE"/>
    <property type="match status" value="1"/>
</dbReference>
<name>A0ABT9R258_9ACTN</name>
<dbReference type="RefSeq" id="WP_306860032.1">
    <property type="nucleotide sequence ID" value="NZ_JAUSRB010000002.1"/>
</dbReference>
<sequence length="397" mass="42375">MSSEITVIGGGLAGLVAAVASAEAGAAVTLHEAHASLGGRGRGTPAPYVAHEGAHVFYADGPHWTWLAERGLTGKLGRPPLRETRAGFLWEGRLRRRPPAGFLRMVTLGRGRKAPVDRDFLGWAAESYGEETARQAANAISVVTYDADTGRLSAAFVWELLRRVFAPKPPAVRWVVGGWQAVIDRLAARARELGVRVELNSRLTELPGHPTIVATELSSARALLGDASLRWESGHCVMLDLAVSRGGGDLFICWDLDGGGFHESYSMQDPTVAPPGESLFQIDMPVRSGESRADARLRLEALTDLAVPGWRERVTWQRSATARGRTGALDLPGHTWRDRPAIDRGDGVFLAGDMVAAPGMRGEISINSAIRAAAGAVRAAAARPHHGRADSAPKLPA</sequence>
<gene>
    <name evidence="1" type="ORF">J2S55_002554</name>
</gene>
<evidence type="ECO:0000313" key="2">
    <source>
        <dbReference type="Proteomes" id="UP001230426"/>
    </source>
</evidence>
<proteinExistence type="predicted"/>
<dbReference type="Proteomes" id="UP001230426">
    <property type="component" value="Unassembled WGS sequence"/>
</dbReference>
<dbReference type="Gene3D" id="3.90.660.50">
    <property type="match status" value="1"/>
</dbReference>
<comment type="caution">
    <text evidence="1">The sequence shown here is derived from an EMBL/GenBank/DDBJ whole genome shotgun (WGS) entry which is preliminary data.</text>
</comment>
<dbReference type="Gene3D" id="3.50.50.60">
    <property type="entry name" value="FAD/NAD(P)-binding domain"/>
    <property type="match status" value="1"/>
</dbReference>
<dbReference type="PANTHER" id="PTHR43734">
    <property type="entry name" value="PHYTOENE DESATURASE"/>
    <property type="match status" value="1"/>
</dbReference>
<reference evidence="1 2" key="1">
    <citation type="submission" date="2023-07" db="EMBL/GenBank/DDBJ databases">
        <title>Sequencing the genomes of 1000 actinobacteria strains.</title>
        <authorList>
            <person name="Klenk H.-P."/>
        </authorList>
    </citation>
    <scope>NUCLEOTIDE SEQUENCE [LARGE SCALE GENOMIC DNA]</scope>
    <source>
        <strain evidence="1 2">DSM 44109</strain>
    </source>
</reference>
<dbReference type="SUPFAM" id="SSF51905">
    <property type="entry name" value="FAD/NAD(P)-binding domain"/>
    <property type="match status" value="1"/>
</dbReference>
<dbReference type="PRINTS" id="PR00411">
    <property type="entry name" value="PNDRDTASEI"/>
</dbReference>
<keyword evidence="2" id="KW-1185">Reference proteome</keyword>
<dbReference type="InterPro" id="IPR036188">
    <property type="entry name" value="FAD/NAD-bd_sf"/>
</dbReference>